<accession>A0A4Q7AJR2</accession>
<proteinExistence type="predicted"/>
<gene>
    <name evidence="2" type="ORF">EXU28_01240</name>
</gene>
<dbReference type="RefSeq" id="WP_130167974.1">
    <property type="nucleotide sequence ID" value="NZ_SGSQ01000002.1"/>
</dbReference>
<comment type="caution">
    <text evidence="2">The sequence shown here is derived from an EMBL/GenBank/DDBJ whole genome shotgun (WGS) entry which is preliminary data.</text>
</comment>
<keyword evidence="3" id="KW-1185">Reference proteome</keyword>
<dbReference type="AlphaFoldDB" id="A0A4Q7AJR2"/>
<protein>
    <submittedName>
        <fullName evidence="2">Uncharacterized protein</fullName>
    </submittedName>
</protein>
<keyword evidence="1" id="KW-1133">Transmembrane helix</keyword>
<evidence type="ECO:0000313" key="2">
    <source>
        <dbReference type="EMBL" id="RZG48989.1"/>
    </source>
</evidence>
<reference evidence="2 3" key="1">
    <citation type="submission" date="2019-02" db="EMBL/GenBank/DDBJ databases">
        <title>The Batch Genome Submission of Acinetobacter spp. strains.</title>
        <authorList>
            <person name="Qin J."/>
            <person name="Hu Y."/>
            <person name="Ye H."/>
            <person name="Wei L."/>
            <person name="Feng Y."/>
            <person name="Zong Z."/>
        </authorList>
    </citation>
    <scope>NUCLEOTIDE SEQUENCE [LARGE SCALE GENOMIC DNA]</scope>
    <source>
        <strain evidence="2 3">WCHAW060049</strain>
    </source>
</reference>
<name>A0A4Q7AJR2_9GAMM</name>
<organism evidence="2 3">
    <name type="scientific">Acinetobacter wuhouensis</name>
    <dbReference type="NCBI Taxonomy" id="1879050"/>
    <lineage>
        <taxon>Bacteria</taxon>
        <taxon>Pseudomonadati</taxon>
        <taxon>Pseudomonadota</taxon>
        <taxon>Gammaproteobacteria</taxon>
        <taxon>Moraxellales</taxon>
        <taxon>Moraxellaceae</taxon>
        <taxon>Acinetobacter</taxon>
    </lineage>
</organism>
<feature type="transmembrane region" description="Helical" evidence="1">
    <location>
        <begin position="12"/>
        <end position="35"/>
    </location>
</feature>
<evidence type="ECO:0000256" key="1">
    <source>
        <dbReference type="SAM" id="Phobius"/>
    </source>
</evidence>
<evidence type="ECO:0000313" key="3">
    <source>
        <dbReference type="Proteomes" id="UP000293863"/>
    </source>
</evidence>
<keyword evidence="1" id="KW-0812">Transmembrane</keyword>
<keyword evidence="1" id="KW-0472">Membrane</keyword>
<sequence>MNKHAQAGVTLISLLVGLVIAMICIIAVLTTYRVVVKTGTESRIAANHDTQLQMGLTNAQMLLQNAGFGLDGTTHLVTSVNITAQVNSTSQTISNAVLWRFQGNNGVTCQGLADIKNADNTQRQLVLLSGTTTSSTLCDSTTNLTALKWQVQSSLANLRDYSSDQSNPAQITWQKTTAACTPYGAGKIDGSIQHTVISISSKTSTQQSANLSPVEVSVCLVNISA</sequence>
<dbReference type="Proteomes" id="UP000293863">
    <property type="component" value="Unassembled WGS sequence"/>
</dbReference>
<dbReference type="EMBL" id="SGSQ01000002">
    <property type="protein sequence ID" value="RZG48989.1"/>
    <property type="molecule type" value="Genomic_DNA"/>
</dbReference>